<evidence type="ECO:0000256" key="3">
    <source>
        <dbReference type="ARBA" id="ARBA00023002"/>
    </source>
</evidence>
<dbReference type="Proteomes" id="UP000619079">
    <property type="component" value="Unassembled WGS sequence"/>
</dbReference>
<dbReference type="EMBL" id="JAELVR010000005">
    <property type="protein sequence ID" value="MBJ6371757.1"/>
    <property type="molecule type" value="Genomic_DNA"/>
</dbReference>
<organism evidence="5 6">
    <name type="scientific">Sedimentitalea arenosa</name>
    <dbReference type="NCBI Taxonomy" id="2798803"/>
    <lineage>
        <taxon>Bacteria</taxon>
        <taxon>Pseudomonadati</taxon>
        <taxon>Pseudomonadota</taxon>
        <taxon>Alphaproteobacteria</taxon>
        <taxon>Rhodobacterales</taxon>
        <taxon>Paracoccaceae</taxon>
        <taxon>Sedimentitalea</taxon>
    </lineage>
</organism>
<keyword evidence="3" id="KW-0560">Oxidoreductase</keyword>
<dbReference type="Gene3D" id="3.30.390.50">
    <property type="entry name" value="CO dehydrogenase flavoprotein, C-terminal domain"/>
    <property type="match status" value="1"/>
</dbReference>
<proteinExistence type="predicted"/>
<protein>
    <submittedName>
        <fullName evidence="5">FAD binding domain-containing protein</fullName>
    </submittedName>
</protein>
<dbReference type="InterPro" id="IPR051312">
    <property type="entry name" value="Diverse_Substr_Oxidored"/>
</dbReference>
<keyword evidence="2" id="KW-0274">FAD</keyword>
<evidence type="ECO:0000256" key="1">
    <source>
        <dbReference type="ARBA" id="ARBA00022630"/>
    </source>
</evidence>
<keyword evidence="1" id="KW-0285">Flavoprotein</keyword>
<dbReference type="InterPro" id="IPR005107">
    <property type="entry name" value="CO_DH_flav_C"/>
</dbReference>
<dbReference type="GO" id="GO:0016491">
    <property type="term" value="F:oxidoreductase activity"/>
    <property type="evidence" value="ECO:0007669"/>
    <property type="project" value="UniProtKB-KW"/>
</dbReference>
<dbReference type="PROSITE" id="PS51387">
    <property type="entry name" value="FAD_PCMH"/>
    <property type="match status" value="1"/>
</dbReference>
<sequence length="266" mass="27863">MTEVQTYPTIDEAARAMARGAAYMGGGTIVMREVNAGTAAPVLVRTDDPTLRQLRAQGDTVSLGAGVTMAQILAEPQLDFLHPVARRVGGPQVRNMGTVGGNLFAAHPYGDFAVALLALGARVQLAGTSGARPVEDVLRDRARQVGLVAAIEVPRPRHGSFGFTKVSRVKPKGVSILSIAVLAPQTGGTLRGVRVALGGMGSGPLRSAAVERALDGQRLDRTTLEKAQSVASDGLQPPTDALASAWYRSEVVGVHLRRLLQSMESS</sequence>
<dbReference type="RefSeq" id="WP_199024603.1">
    <property type="nucleotide sequence ID" value="NZ_JAELVR010000005.1"/>
</dbReference>
<dbReference type="SUPFAM" id="SSF55447">
    <property type="entry name" value="CO dehydrogenase flavoprotein C-terminal domain-like"/>
    <property type="match status" value="1"/>
</dbReference>
<dbReference type="InterPro" id="IPR036683">
    <property type="entry name" value="CO_DH_flav_C_dom_sf"/>
</dbReference>
<dbReference type="InterPro" id="IPR002346">
    <property type="entry name" value="Mopterin_DH_FAD-bd"/>
</dbReference>
<evidence type="ECO:0000313" key="6">
    <source>
        <dbReference type="Proteomes" id="UP000619079"/>
    </source>
</evidence>
<comment type="caution">
    <text evidence="5">The sequence shown here is derived from an EMBL/GenBank/DDBJ whole genome shotgun (WGS) entry which is preliminary data.</text>
</comment>
<dbReference type="Gene3D" id="3.30.465.10">
    <property type="match status" value="1"/>
</dbReference>
<dbReference type="SUPFAM" id="SSF56176">
    <property type="entry name" value="FAD-binding/transporter-associated domain-like"/>
    <property type="match status" value="1"/>
</dbReference>
<evidence type="ECO:0000313" key="5">
    <source>
        <dbReference type="EMBL" id="MBJ6371757.1"/>
    </source>
</evidence>
<dbReference type="InterPro" id="IPR016166">
    <property type="entry name" value="FAD-bd_PCMH"/>
</dbReference>
<keyword evidence="6" id="KW-1185">Reference proteome</keyword>
<dbReference type="AlphaFoldDB" id="A0A8J7IV30"/>
<evidence type="ECO:0000259" key="4">
    <source>
        <dbReference type="PROSITE" id="PS51387"/>
    </source>
</evidence>
<dbReference type="PANTHER" id="PTHR42659:SF2">
    <property type="entry name" value="XANTHINE DEHYDROGENASE SUBUNIT C-RELATED"/>
    <property type="match status" value="1"/>
</dbReference>
<dbReference type="GO" id="GO:0071949">
    <property type="term" value="F:FAD binding"/>
    <property type="evidence" value="ECO:0007669"/>
    <property type="project" value="InterPro"/>
</dbReference>
<name>A0A8J7IV30_9RHOB</name>
<dbReference type="PANTHER" id="PTHR42659">
    <property type="entry name" value="XANTHINE DEHYDROGENASE SUBUNIT C-RELATED"/>
    <property type="match status" value="1"/>
</dbReference>
<dbReference type="InterPro" id="IPR016169">
    <property type="entry name" value="FAD-bd_PCMH_sub2"/>
</dbReference>
<evidence type="ECO:0000256" key="2">
    <source>
        <dbReference type="ARBA" id="ARBA00022827"/>
    </source>
</evidence>
<dbReference type="Pfam" id="PF03450">
    <property type="entry name" value="CO_deh_flav_C"/>
    <property type="match status" value="1"/>
</dbReference>
<dbReference type="Pfam" id="PF00941">
    <property type="entry name" value="FAD_binding_5"/>
    <property type="match status" value="1"/>
</dbReference>
<gene>
    <name evidence="5" type="ORF">JF290_09475</name>
</gene>
<dbReference type="InterPro" id="IPR036318">
    <property type="entry name" value="FAD-bd_PCMH-like_sf"/>
</dbReference>
<reference evidence="5" key="1">
    <citation type="submission" date="2020-12" db="EMBL/GenBank/DDBJ databases">
        <title>Sedimentitalea sp. nov., isolated from sand in Incheon.</title>
        <authorList>
            <person name="Kim W."/>
        </authorList>
    </citation>
    <scope>NUCLEOTIDE SEQUENCE</scope>
    <source>
        <strain evidence="5">CAU 1593</strain>
    </source>
</reference>
<dbReference type="SMART" id="SM01092">
    <property type="entry name" value="CO_deh_flav_C"/>
    <property type="match status" value="1"/>
</dbReference>
<accession>A0A8J7IV30</accession>
<feature type="domain" description="FAD-binding PCMH-type" evidence="4">
    <location>
        <begin position="1"/>
        <end position="158"/>
    </location>
</feature>